<keyword evidence="2 4" id="KW-0324">Glycolysis</keyword>
<keyword evidence="4" id="KW-0963">Cytoplasm</keyword>
<comment type="pathway">
    <text evidence="4">Carbohydrate biosynthesis; gluconeogenesis.</text>
</comment>
<evidence type="ECO:0000256" key="1">
    <source>
        <dbReference type="ARBA" id="ARBA00022432"/>
    </source>
</evidence>
<dbReference type="PROSITE" id="PS51463">
    <property type="entry name" value="P_GLUCOSE_ISOMERASE_3"/>
    <property type="match status" value="1"/>
</dbReference>
<dbReference type="NCBIfam" id="NF003016">
    <property type="entry name" value="PRK03868.1"/>
    <property type="match status" value="1"/>
</dbReference>
<name>A0ABY5E6G3_9BACT</name>
<keyword evidence="1 4" id="KW-0312">Gluconeogenesis</keyword>
<comment type="function">
    <text evidence="4">Catalyzes the reversible isomerization of glucose-6-phosphate to fructose-6-phosphate.</text>
</comment>
<organism evidence="6 7">
    <name type="scientific">Arcobacter roscoffensis</name>
    <dbReference type="NCBI Taxonomy" id="2961520"/>
    <lineage>
        <taxon>Bacteria</taxon>
        <taxon>Pseudomonadati</taxon>
        <taxon>Campylobacterota</taxon>
        <taxon>Epsilonproteobacteria</taxon>
        <taxon>Campylobacterales</taxon>
        <taxon>Arcobacteraceae</taxon>
        <taxon>Arcobacter</taxon>
    </lineage>
</organism>
<gene>
    <name evidence="4" type="primary">pgi</name>
    <name evidence="6" type="ORF">NJU99_04345</name>
</gene>
<keyword evidence="7" id="KW-1185">Reference proteome</keyword>
<dbReference type="PANTHER" id="PTHR11469">
    <property type="entry name" value="GLUCOSE-6-PHOSPHATE ISOMERASE"/>
    <property type="match status" value="1"/>
</dbReference>
<evidence type="ECO:0000256" key="5">
    <source>
        <dbReference type="RuleBase" id="RU000612"/>
    </source>
</evidence>
<dbReference type="CDD" id="cd05016">
    <property type="entry name" value="SIS_PGI_2"/>
    <property type="match status" value="1"/>
</dbReference>
<comment type="subcellular location">
    <subcellularLocation>
        <location evidence="4">Cytoplasm</location>
    </subcellularLocation>
</comment>
<feature type="active site" description="Proton donor" evidence="4">
    <location>
        <position position="249"/>
    </location>
</feature>
<dbReference type="PANTHER" id="PTHR11469:SF1">
    <property type="entry name" value="GLUCOSE-6-PHOSPHATE ISOMERASE"/>
    <property type="match status" value="1"/>
</dbReference>
<dbReference type="GO" id="GO:0004347">
    <property type="term" value="F:glucose-6-phosphate isomerase activity"/>
    <property type="evidence" value="ECO:0007669"/>
    <property type="project" value="UniProtKB-EC"/>
</dbReference>
<evidence type="ECO:0000313" key="6">
    <source>
        <dbReference type="EMBL" id="UTJ07326.1"/>
    </source>
</evidence>
<evidence type="ECO:0000256" key="3">
    <source>
        <dbReference type="ARBA" id="ARBA00023235"/>
    </source>
</evidence>
<evidence type="ECO:0000256" key="4">
    <source>
        <dbReference type="HAMAP-Rule" id="MF_00473"/>
    </source>
</evidence>
<dbReference type="InterPro" id="IPR001672">
    <property type="entry name" value="G6P_Isomerase"/>
</dbReference>
<comment type="catalytic activity">
    <reaction evidence="4 5">
        <text>alpha-D-glucose 6-phosphate = beta-D-fructose 6-phosphate</text>
        <dbReference type="Rhea" id="RHEA:11816"/>
        <dbReference type="ChEBI" id="CHEBI:57634"/>
        <dbReference type="ChEBI" id="CHEBI:58225"/>
        <dbReference type="EC" id="5.3.1.9"/>
    </reaction>
</comment>
<dbReference type="SUPFAM" id="SSF53697">
    <property type="entry name" value="SIS domain"/>
    <property type="match status" value="1"/>
</dbReference>
<accession>A0ABY5E6G3</accession>
<dbReference type="HAMAP" id="MF_00473">
    <property type="entry name" value="G6P_isomerase"/>
    <property type="match status" value="1"/>
</dbReference>
<evidence type="ECO:0000313" key="7">
    <source>
        <dbReference type="Proteomes" id="UP001060012"/>
    </source>
</evidence>
<dbReference type="InterPro" id="IPR035476">
    <property type="entry name" value="SIS_PGI_1"/>
</dbReference>
<evidence type="ECO:0000256" key="2">
    <source>
        <dbReference type="ARBA" id="ARBA00023152"/>
    </source>
</evidence>
<feature type="active site" evidence="4">
    <location>
        <position position="275"/>
    </location>
</feature>
<dbReference type="EMBL" id="CP100595">
    <property type="protein sequence ID" value="UTJ07326.1"/>
    <property type="molecule type" value="Genomic_DNA"/>
</dbReference>
<proteinExistence type="inferred from homology"/>
<keyword evidence="3 4" id="KW-0413">Isomerase</keyword>
<dbReference type="Pfam" id="PF00342">
    <property type="entry name" value="PGI"/>
    <property type="match status" value="1"/>
</dbReference>
<comment type="similarity">
    <text evidence="4 5">Belongs to the GPI family.</text>
</comment>
<dbReference type="EC" id="5.3.1.9" evidence="4"/>
<sequence>MKYEKNFYQIKSNSEIFEKIVEEKKVIGYYNLVNQDTSEILTFSKTVTKKNIVVVGIGGSSLGTYAINSFLRNKSNTKKLHFLESTDPLELKKRLSYISDINDALFIIISKSGTTIETISVFKYLHSLVKIDKSNCVCITENDSKLNSYAKTNDIKTFEIPKDVGGRFSVFSPVGLLPLSIMGIDIKKLLDGCKEVNNSFFEKEEYFDSIFEKARFMVENKNRFNINVIFSYSSLLEGFNKWYIQLWGESLGKVNINGTRQALTPIGLIGPVDQHSFLQLIMEGVRDKTVTFIKVEDFEEETVIPDISIPHLEELDYVNNIKFKDLINMQADSTIQAVQDIGNIPTDVITIEKVDEFNIGKLMYSYQLLTSIVGSFMQIDTYNQPGVEEGKIILKNKFRNEDMK</sequence>
<dbReference type="InterPro" id="IPR035482">
    <property type="entry name" value="SIS_PGI_2"/>
</dbReference>
<dbReference type="RefSeq" id="WP_254577504.1">
    <property type="nucleotide sequence ID" value="NZ_CP100595.1"/>
</dbReference>
<dbReference type="Proteomes" id="UP001060012">
    <property type="component" value="Chromosome"/>
</dbReference>
<comment type="pathway">
    <text evidence="4 5">Carbohydrate degradation; glycolysis; D-glyceraldehyde 3-phosphate and glycerone phosphate from D-glucose: step 2/4.</text>
</comment>
<protein>
    <recommendedName>
        <fullName evidence="4">Glucose-6-phosphate isomerase</fullName>
        <shortName evidence="4">GPI</shortName>
        <ecNumber evidence="4">5.3.1.9</ecNumber>
    </recommendedName>
    <alternativeName>
        <fullName evidence="4">Phosphoglucose isomerase</fullName>
        <shortName evidence="4">PGI</shortName>
    </alternativeName>
    <alternativeName>
        <fullName evidence="4">Phosphohexose isomerase</fullName>
        <shortName evidence="4">PHI</shortName>
    </alternativeName>
</protein>
<dbReference type="PRINTS" id="PR00662">
    <property type="entry name" value="G6PISOMERASE"/>
</dbReference>
<reference evidence="6" key="1">
    <citation type="submission" date="2022-07" db="EMBL/GenBank/DDBJ databases">
        <title>Arcobacter roscoffensis sp. nov., a marine bacterium isolated from coastal seawater collected from Roscoff, France.</title>
        <authorList>
            <person name="Pascual J."/>
            <person name="Lepeaux C."/>
            <person name="Methner A."/>
            <person name="Overmann J."/>
        </authorList>
    </citation>
    <scope>NUCLEOTIDE SEQUENCE</scope>
    <source>
        <strain evidence="6">ARW1-2F2</strain>
    </source>
</reference>
<dbReference type="InterPro" id="IPR046348">
    <property type="entry name" value="SIS_dom_sf"/>
</dbReference>
<dbReference type="CDD" id="cd05015">
    <property type="entry name" value="SIS_PGI_1"/>
    <property type="match status" value="1"/>
</dbReference>
<dbReference type="Gene3D" id="3.40.50.10490">
    <property type="entry name" value="Glucose-6-phosphate isomerase like protein, domain 1"/>
    <property type="match status" value="2"/>
</dbReference>
<feature type="active site" evidence="4">
    <location>
        <position position="391"/>
    </location>
</feature>